<feature type="transmembrane region" description="Helical" evidence="1">
    <location>
        <begin position="223"/>
        <end position="246"/>
    </location>
</feature>
<feature type="transmembrane region" description="Helical" evidence="1">
    <location>
        <begin position="88"/>
        <end position="106"/>
    </location>
</feature>
<keyword evidence="1" id="KW-0812">Transmembrane</keyword>
<reference evidence="2 3" key="1">
    <citation type="submission" date="2014-05" db="EMBL/GenBank/DDBJ databases">
        <title>ATOL: Assembling a taxonomically balanced genome-scale reconstruction of the evolutionary history of the Enterobacteriaceae.</title>
        <authorList>
            <person name="Plunkett G.III."/>
            <person name="Neeno-Eckwall E.C."/>
            <person name="Glasner J.D."/>
            <person name="Perna N.T."/>
        </authorList>
    </citation>
    <scope>NUCLEOTIDE SEQUENCE [LARGE SCALE GENOMIC DNA]</scope>
    <source>
        <strain evidence="2 3">ATCC 33320</strain>
    </source>
</reference>
<feature type="transmembrane region" description="Helical" evidence="1">
    <location>
        <begin position="57"/>
        <end position="76"/>
    </location>
</feature>
<evidence type="ECO:0000256" key="1">
    <source>
        <dbReference type="SAM" id="Phobius"/>
    </source>
</evidence>
<dbReference type="EMBL" id="JMPI01000070">
    <property type="protein sequence ID" value="KFC77001.1"/>
    <property type="molecule type" value="Genomic_DNA"/>
</dbReference>
<dbReference type="AlphaFoldDB" id="A0A085FZV6"/>
<comment type="caution">
    <text evidence="2">The sequence shown here is derived from an EMBL/GenBank/DDBJ whole genome shotgun (WGS) entry which is preliminary data.</text>
</comment>
<dbReference type="OrthoDB" id="5759643at2"/>
<dbReference type="STRING" id="1006004.GBAG_3966"/>
<feature type="transmembrane region" description="Helical" evidence="1">
    <location>
        <begin position="24"/>
        <end position="50"/>
    </location>
</feature>
<proteinExistence type="predicted"/>
<evidence type="ECO:0000313" key="3">
    <source>
        <dbReference type="Proteomes" id="UP000028653"/>
    </source>
</evidence>
<accession>A0A085FZV6</accession>
<name>A0A085FZV6_9ENTR</name>
<evidence type="ECO:0008006" key="4">
    <source>
        <dbReference type="Google" id="ProtNLM"/>
    </source>
</evidence>
<protein>
    <recommendedName>
        <fullName evidence="4">O-antigen polymerase</fullName>
    </recommendedName>
</protein>
<feature type="transmembrane region" description="Helical" evidence="1">
    <location>
        <begin position="187"/>
        <end position="217"/>
    </location>
</feature>
<evidence type="ECO:0000313" key="2">
    <source>
        <dbReference type="EMBL" id="KFC77001.1"/>
    </source>
</evidence>
<feature type="transmembrane region" description="Helical" evidence="1">
    <location>
        <begin position="319"/>
        <end position="338"/>
    </location>
</feature>
<dbReference type="eggNOG" id="ENOG503357K">
    <property type="taxonomic scope" value="Bacteria"/>
</dbReference>
<feature type="transmembrane region" description="Helical" evidence="1">
    <location>
        <begin position="157"/>
        <end position="180"/>
    </location>
</feature>
<dbReference type="Proteomes" id="UP000028653">
    <property type="component" value="Unassembled WGS sequence"/>
</dbReference>
<sequence length="399" mass="44806">MISVGNCIVLLFGLSLPIDMLNGYFINAYGIGILSQVYKISVLLICLLYLFSKDIVLLFKTISFLFIMSVGTLYFYSTHGSFGTVIESLQIAMRCVMFIVFMRVLAISKPNVELVGKVCVFSLLVFILNFILGHFGMGYSAYGNVALGDDDTLGVKGFFYSGNELSFVIMIFSLFSVTYFKKQYFSLLFMLLLILCALLLATKTAVMATLVILFSWICGRTSKVAMIFIAAILGVATYYLISVFVSDIISSGQFQRLIWMYQTGGITRAILSDRDNFVYNAFISSHDSGFTLGFLSGFGRDYFNEIKIKSSVEMDIIDLYLWFGVAGIYFFFKYFSTIRNNLYGNFDGDKAIKYSCVAFFWMTIIVSFIAGHVVYSGTALIPLCMVLYLLSAVYKRSVE</sequence>
<dbReference type="RefSeq" id="WP_034499431.1">
    <property type="nucleotide sequence ID" value="NZ_JMPI01000070.1"/>
</dbReference>
<keyword evidence="1" id="KW-0472">Membrane</keyword>
<gene>
    <name evidence="2" type="ORF">GBAG_3966</name>
</gene>
<feature type="transmembrane region" description="Helical" evidence="1">
    <location>
        <begin position="358"/>
        <end position="390"/>
    </location>
</feature>
<organism evidence="2 3">
    <name type="scientific">Buttiauxella agrestis ATCC 33320</name>
    <dbReference type="NCBI Taxonomy" id="1006004"/>
    <lineage>
        <taxon>Bacteria</taxon>
        <taxon>Pseudomonadati</taxon>
        <taxon>Pseudomonadota</taxon>
        <taxon>Gammaproteobacteria</taxon>
        <taxon>Enterobacterales</taxon>
        <taxon>Enterobacteriaceae</taxon>
        <taxon>Buttiauxella</taxon>
    </lineage>
</organism>
<keyword evidence="1" id="KW-1133">Transmembrane helix</keyword>
<feature type="transmembrane region" description="Helical" evidence="1">
    <location>
        <begin position="118"/>
        <end position="137"/>
    </location>
</feature>
<keyword evidence="3" id="KW-1185">Reference proteome</keyword>